<evidence type="ECO:0000256" key="1">
    <source>
        <dbReference type="SAM" id="MobiDB-lite"/>
    </source>
</evidence>
<feature type="region of interest" description="Disordered" evidence="1">
    <location>
        <begin position="1"/>
        <end position="38"/>
    </location>
</feature>
<dbReference type="EMBL" id="DF847372">
    <property type="protein sequence ID" value="GAT51775.1"/>
    <property type="molecule type" value="Genomic_DNA"/>
</dbReference>
<proteinExistence type="predicted"/>
<evidence type="ECO:0008006" key="4">
    <source>
        <dbReference type="Google" id="ProtNLM"/>
    </source>
</evidence>
<dbReference type="Proteomes" id="UP000815677">
    <property type="component" value="Unassembled WGS sequence"/>
</dbReference>
<feature type="compositionally biased region" description="Low complexity" evidence="1">
    <location>
        <begin position="161"/>
        <end position="171"/>
    </location>
</feature>
<name>A0ABQ0LL23_MYCCL</name>
<gene>
    <name evidence="2" type="ORF">MCHLO_08888</name>
</gene>
<organism evidence="2 3">
    <name type="scientific">Mycena chlorophos</name>
    <name type="common">Agaric fungus</name>
    <name type="synonym">Agaricus chlorophos</name>
    <dbReference type="NCBI Taxonomy" id="658473"/>
    <lineage>
        <taxon>Eukaryota</taxon>
        <taxon>Fungi</taxon>
        <taxon>Dikarya</taxon>
        <taxon>Basidiomycota</taxon>
        <taxon>Agaricomycotina</taxon>
        <taxon>Agaricomycetes</taxon>
        <taxon>Agaricomycetidae</taxon>
        <taxon>Agaricales</taxon>
        <taxon>Marasmiineae</taxon>
        <taxon>Mycenaceae</taxon>
        <taxon>Mycena</taxon>
    </lineage>
</organism>
<protein>
    <recommendedName>
        <fullName evidence="4">No apical meristem-associated C-terminal domain-containing protein</fullName>
    </recommendedName>
</protein>
<feature type="compositionally biased region" description="Basic and acidic residues" evidence="1">
    <location>
        <begin position="8"/>
        <end position="38"/>
    </location>
</feature>
<evidence type="ECO:0000313" key="3">
    <source>
        <dbReference type="Proteomes" id="UP000815677"/>
    </source>
</evidence>
<evidence type="ECO:0000313" key="2">
    <source>
        <dbReference type="EMBL" id="GAT51775.1"/>
    </source>
</evidence>
<feature type="non-terminal residue" evidence="2">
    <location>
        <position position="1"/>
    </location>
</feature>
<feature type="region of interest" description="Disordered" evidence="1">
    <location>
        <begin position="133"/>
        <end position="171"/>
    </location>
</feature>
<accession>A0ABQ0LL23</accession>
<reference evidence="2" key="1">
    <citation type="submission" date="2014-09" db="EMBL/GenBank/DDBJ databases">
        <title>Genome sequence of the luminous mushroom Mycena chlorophos for searching fungal bioluminescence genes.</title>
        <authorList>
            <person name="Tanaka Y."/>
            <person name="Kasuga D."/>
            <person name="Oba Y."/>
            <person name="Hase S."/>
            <person name="Sato K."/>
            <person name="Oba Y."/>
            <person name="Sakakibara Y."/>
        </authorList>
    </citation>
    <scope>NUCLEOTIDE SEQUENCE</scope>
</reference>
<feature type="compositionally biased region" description="Low complexity" evidence="1">
    <location>
        <begin position="133"/>
        <end position="143"/>
    </location>
</feature>
<sequence>VGGARSKVNNDRFTEIAKAEEETTRKRLDVKQTQGEHDHQYRMEKIRLNAQIKLEGEKQRRDLNYQKWATERRLEMEMRLHMMQMQQTGSGSALASGSGSIGMHTSFGGVFGGFGGNEMFGFGTTGGSYSAASSSYGGDAFSSEPDINGFDNSSLSEWDDNNNFTNGTGGP</sequence>
<keyword evidence="3" id="KW-1185">Reference proteome</keyword>